<protein>
    <submittedName>
        <fullName evidence="1">Uncharacterized protein</fullName>
    </submittedName>
</protein>
<dbReference type="EMBL" id="CM040463">
    <property type="protein sequence ID" value="MCI4382314.1"/>
    <property type="molecule type" value="Genomic_DNA"/>
</dbReference>
<evidence type="ECO:0000313" key="1">
    <source>
        <dbReference type="EMBL" id="MCI4382314.1"/>
    </source>
</evidence>
<reference evidence="1 2" key="1">
    <citation type="journal article" date="2022" name="bioRxiv">
        <title>An ancient truncated duplication of the anti-Mullerian hormone receptor type 2 gene is a potential conserved master sex determinant in the Pangasiidae catfish family.</title>
        <authorList>
            <person name="Wen M."/>
            <person name="Pan Q."/>
            <person name="Jouanno E."/>
            <person name="Montfort J."/>
            <person name="Zahm M."/>
            <person name="Cabau C."/>
            <person name="Klopp C."/>
            <person name="Iampietro C."/>
            <person name="Roques C."/>
            <person name="Bouchez O."/>
            <person name="Castinel A."/>
            <person name="Donnadieu C."/>
            <person name="Parrinello H."/>
            <person name="Poncet C."/>
            <person name="Belmonte E."/>
            <person name="Gautier V."/>
            <person name="Avarre J.-C."/>
            <person name="Dugue R."/>
            <person name="Gustiano R."/>
            <person name="Ha T.T.T."/>
            <person name="Campet M."/>
            <person name="Sriphairoj K."/>
            <person name="Ribolli J."/>
            <person name="de Almeida F.L."/>
            <person name="Desvignes T."/>
            <person name="Postlethwait J.H."/>
            <person name="Bucao C.F."/>
            <person name="Robinson-Rechavi M."/>
            <person name="Bobe J."/>
            <person name="Herpin A."/>
            <person name="Guiguen Y."/>
        </authorList>
    </citation>
    <scope>NUCLEOTIDE SEQUENCE [LARGE SCALE GENOMIC DNA]</scope>
    <source>
        <strain evidence="1">YG-Dec2019</strain>
    </source>
</reference>
<keyword evidence="2" id="KW-1185">Reference proteome</keyword>
<accession>A0ACC5WT92</accession>
<comment type="caution">
    <text evidence="1">The sequence shown here is derived from an EMBL/GenBank/DDBJ whole genome shotgun (WGS) entry which is preliminary data.</text>
</comment>
<dbReference type="Proteomes" id="UP000829447">
    <property type="component" value="Linkage Group LG10"/>
</dbReference>
<gene>
    <name evidence="1" type="ORF">PGIGA_G00013440</name>
</gene>
<organism evidence="1 2">
    <name type="scientific">Pangasianodon gigas</name>
    <name type="common">Mekong giant catfish</name>
    <name type="synonym">Pangasius gigas</name>
    <dbReference type="NCBI Taxonomy" id="30993"/>
    <lineage>
        <taxon>Eukaryota</taxon>
        <taxon>Metazoa</taxon>
        <taxon>Chordata</taxon>
        <taxon>Craniata</taxon>
        <taxon>Vertebrata</taxon>
        <taxon>Euteleostomi</taxon>
        <taxon>Actinopterygii</taxon>
        <taxon>Neopterygii</taxon>
        <taxon>Teleostei</taxon>
        <taxon>Ostariophysi</taxon>
        <taxon>Siluriformes</taxon>
        <taxon>Pangasiidae</taxon>
        <taxon>Pangasianodon</taxon>
    </lineage>
</organism>
<name>A0ACC5WT92_PANGG</name>
<sequence>MMGEMRTVFHIVFLLLCSDLLHCEFFPQNPQIPDETETGMLIKSFSVETTHGKNNHTEDSGFIKCFICKRAVNSVMKRINTRIQKKIHEVCWSFVKNLRPKCYNFCYKLKPKLLQEIFPGGNWGTCNLMGIC</sequence>
<proteinExistence type="predicted"/>
<evidence type="ECO:0000313" key="2">
    <source>
        <dbReference type="Proteomes" id="UP000829447"/>
    </source>
</evidence>